<reference evidence="3 4" key="1">
    <citation type="submission" date="2017-07" db="EMBL/GenBank/DDBJ databases">
        <title>Isolation and whole genome analysis of endospore-forming bacteria from heroin.</title>
        <authorList>
            <person name="Kalinowski J."/>
            <person name="Ahrens B."/>
            <person name="Al-Dilaimi A."/>
            <person name="Winkler A."/>
            <person name="Wibberg D."/>
            <person name="Schleenbecker U."/>
            <person name="Ruckert C."/>
            <person name="Wolfel R."/>
            <person name="Grass G."/>
        </authorList>
    </citation>
    <scope>NUCLEOTIDE SEQUENCE [LARGE SCALE GENOMIC DNA]</scope>
    <source>
        <strain evidence="3 4">7517-1</strain>
    </source>
</reference>
<evidence type="ECO:0008006" key="5">
    <source>
        <dbReference type="Google" id="ProtNLM"/>
    </source>
</evidence>
<keyword evidence="4" id="KW-1185">Reference proteome</keyword>
<evidence type="ECO:0000313" key="4">
    <source>
        <dbReference type="Proteomes" id="UP000216852"/>
    </source>
</evidence>
<evidence type="ECO:0000313" key="3">
    <source>
        <dbReference type="EMBL" id="PAD98585.1"/>
    </source>
</evidence>
<dbReference type="InterPro" id="IPR015002">
    <property type="entry name" value="T6SS_Tdi1_C"/>
</dbReference>
<feature type="domain" description="GAD-related" evidence="1">
    <location>
        <begin position="15"/>
        <end position="88"/>
    </location>
</feature>
<proteinExistence type="predicted"/>
<dbReference type="InterPro" id="IPR014983">
    <property type="entry name" value="GAD-rel"/>
</dbReference>
<name>A0ABX4GUN2_9BACI</name>
<evidence type="ECO:0000259" key="2">
    <source>
        <dbReference type="Pfam" id="PF08906"/>
    </source>
</evidence>
<dbReference type="Proteomes" id="UP000216852">
    <property type="component" value="Unassembled WGS sequence"/>
</dbReference>
<dbReference type="RefSeq" id="WP_095220448.1">
    <property type="nucleotide sequence ID" value="NZ_NPBJ01000035.1"/>
</dbReference>
<comment type="caution">
    <text evidence="3">The sequence shown here is derived from an EMBL/GenBank/DDBJ whole genome shotgun (WGS) entry which is preliminary data.</text>
</comment>
<evidence type="ECO:0000259" key="1">
    <source>
        <dbReference type="Pfam" id="PF08887"/>
    </source>
</evidence>
<dbReference type="EMBL" id="NPBJ01000035">
    <property type="protein sequence ID" value="PAD98585.1"/>
    <property type="molecule type" value="Genomic_DNA"/>
</dbReference>
<dbReference type="Pfam" id="PF08887">
    <property type="entry name" value="GAD-like"/>
    <property type="match status" value="1"/>
</dbReference>
<organism evidence="3 4">
    <name type="scientific">Terribacillus saccharophilus</name>
    <dbReference type="NCBI Taxonomy" id="361277"/>
    <lineage>
        <taxon>Bacteria</taxon>
        <taxon>Bacillati</taxon>
        <taxon>Bacillota</taxon>
        <taxon>Bacilli</taxon>
        <taxon>Bacillales</taxon>
        <taxon>Bacillaceae</taxon>
        <taxon>Terribacillus</taxon>
    </lineage>
</organism>
<sequence>MENQNDIFLDFNIEENAPISVIEDFNSKVPSQVIDIWKKHGFGSILQGYLKIVNPHELSNLLKDVYVRHNESIPLFVTSMGDIIVWEKGRYLNLLNFRRNRVDVISASFDFFLEDLNDNDFLSEDLNWLPYPDAVQKYGEPCFTECFAYVPLLGLGGPEKVENLEKVKFVEHIYLITQFMGPIQ</sequence>
<feature type="domain" description="T6SS immunity protein Tdi1 C-terminal" evidence="2">
    <location>
        <begin position="107"/>
        <end position="179"/>
    </location>
</feature>
<accession>A0ABX4GUN2</accession>
<dbReference type="Pfam" id="PF08906">
    <property type="entry name" value="T6SS_Tdi1_C"/>
    <property type="match status" value="1"/>
</dbReference>
<gene>
    <name evidence="3" type="ORF">CHH48_16575</name>
</gene>
<protein>
    <recommendedName>
        <fullName evidence="5">DUF1851 domain-containing protein</fullName>
    </recommendedName>
</protein>